<dbReference type="EMBL" id="AALSOQ010000017">
    <property type="protein sequence ID" value="EDC9468143.1"/>
    <property type="molecule type" value="Genomic_DNA"/>
</dbReference>
<gene>
    <name evidence="6" type="ORF">A3Z75_15855</name>
    <name evidence="9" type="ORF">B7643_17100</name>
    <name evidence="7" type="ORF">BEI99_21455</name>
    <name evidence="8" type="ORF">BH418_15715</name>
    <name evidence="25" type="ORF">C4792_21330</name>
    <name evidence="10" type="ORF">CB381_18285</name>
    <name evidence="11" type="ORF">CBN47_06185</name>
    <name evidence="1" type="ORF">DKS77_14235</name>
    <name evidence="3" type="ORF">DLB38_24715</name>
    <name evidence="2" type="ORF">DNV88_18455</name>
    <name evidence="4" type="ORF">DUR08_17285</name>
    <name evidence="5" type="ORF">EPK73_14620</name>
    <name evidence="22" type="ORF">G2913_20995</name>
    <name evidence="23" type="ORF">G4K93_004315</name>
    <name evidence="24" type="ORF">G9257_004825</name>
    <name evidence="18" type="ORF">GB020_20790</name>
    <name evidence="17" type="ORF">GB182_21060</name>
    <name evidence="20" type="ORF">GB352_20755</name>
    <name evidence="16" type="ORF">GB356_21055</name>
    <name evidence="21" type="ORF">GB394_21095</name>
    <name evidence="15" type="ORF">GB613_18355</name>
    <name evidence="19" type="ORF">GBS17_21060</name>
    <name evidence="12" type="ORF">GBX08_21090</name>
    <name evidence="13" type="ORF">GBY12_20770</name>
    <name evidence="14" type="ORF">GBY78_21090</name>
</gene>
<dbReference type="EMBL" id="AAKNHU010000019">
    <property type="protein sequence ID" value="ECT6084964.1"/>
    <property type="molecule type" value="Genomic_DNA"/>
</dbReference>
<evidence type="ECO:0000313" key="4">
    <source>
        <dbReference type="EMBL" id="EBY0576696.1"/>
    </source>
</evidence>
<evidence type="ECO:0000313" key="22">
    <source>
        <dbReference type="EMBL" id="HAE1220589.1"/>
    </source>
</evidence>
<dbReference type="EMBL" id="DAAHFX010000017">
    <property type="protein sequence ID" value="HAB5941857.1"/>
    <property type="molecule type" value="Genomic_DNA"/>
</dbReference>
<evidence type="ECO:0000313" key="2">
    <source>
        <dbReference type="EMBL" id="EBR0143534.1"/>
    </source>
</evidence>
<dbReference type="EMBL" id="DAAFUE010000014">
    <property type="protein sequence ID" value="HAB1572457.1"/>
    <property type="molecule type" value="Genomic_DNA"/>
</dbReference>
<dbReference type="EMBL" id="AAKRAK010000018">
    <property type="protein sequence ID" value="ECU7934351.1"/>
    <property type="molecule type" value="Genomic_DNA"/>
</dbReference>
<evidence type="ECO:0000313" key="13">
    <source>
        <dbReference type="EMBL" id="HAB1804674.1"/>
    </source>
</evidence>
<evidence type="ECO:0000313" key="6">
    <source>
        <dbReference type="EMBL" id="ECT6084964.1"/>
    </source>
</evidence>
<evidence type="ECO:0000313" key="11">
    <source>
        <dbReference type="EMBL" id="EDH7244614.1"/>
    </source>
</evidence>
<evidence type="ECO:0000313" key="9">
    <source>
        <dbReference type="EMBL" id="EDG5798400.1"/>
    </source>
</evidence>
<dbReference type="EMBL" id="AAMIOU010000008">
    <property type="protein sequence ID" value="EDH7244614.1"/>
    <property type="molecule type" value="Genomic_DNA"/>
</dbReference>
<evidence type="ECO:0000313" key="25">
    <source>
        <dbReference type="EMBL" id="PVL89302.1"/>
    </source>
</evidence>
<dbReference type="EMBL" id="DAAGBK010000014">
    <property type="protein sequence ID" value="HAB2371910.1"/>
    <property type="molecule type" value="Genomic_DNA"/>
</dbReference>
<evidence type="ECO:0000313" key="7">
    <source>
        <dbReference type="EMBL" id="ECU7934351.1"/>
    </source>
</evidence>
<evidence type="ECO:0000313" key="14">
    <source>
        <dbReference type="EMBL" id="HAB1884761.1"/>
    </source>
</evidence>
<evidence type="ECO:0000313" key="3">
    <source>
        <dbReference type="EMBL" id="EBU7987906.1"/>
    </source>
</evidence>
<evidence type="ECO:0000313" key="16">
    <source>
        <dbReference type="EMBL" id="HAB2371910.1"/>
    </source>
</evidence>
<dbReference type="EMBL" id="DAASRO010000016">
    <property type="protein sequence ID" value="HAE6730428.1"/>
    <property type="molecule type" value="Genomic_DNA"/>
</dbReference>
<dbReference type="EMBL" id="AAMIHC010000022">
    <property type="protein sequence ID" value="EDH6341847.1"/>
    <property type="molecule type" value="Genomic_DNA"/>
</dbReference>
<dbReference type="EMBL" id="DAAQWY010000017">
    <property type="protein sequence ID" value="HAE1220589.1"/>
    <property type="molecule type" value="Genomic_DNA"/>
</dbReference>
<reference evidence="6" key="3">
    <citation type="submission" date="2018-07" db="EMBL/GenBank/DDBJ databases">
        <authorList>
            <consortium name="NARMS: The National Antimicrobial Resistance Monitoring System"/>
        </authorList>
    </citation>
    <scope>NUCLEOTIDE SEQUENCE</scope>
    <source>
        <strain evidence="6">CVM N57313F</strain>
        <strain evidence="7">FSIS1607168</strain>
    </source>
</reference>
<organism evidence="25 26">
    <name type="scientific">Salmonella enterica subsp. enterica serovar Agona</name>
    <dbReference type="NCBI Taxonomy" id="58095"/>
    <lineage>
        <taxon>Bacteria</taxon>
        <taxon>Pseudomonadati</taxon>
        <taxon>Pseudomonadota</taxon>
        <taxon>Gammaproteobacteria</taxon>
        <taxon>Enterobacterales</taxon>
        <taxon>Enterobacteriaceae</taxon>
        <taxon>Salmonella</taxon>
    </lineage>
</organism>
<dbReference type="EMBL" id="DAAGBW010000014">
    <property type="protein sequence ID" value="HAB2426477.1"/>
    <property type="molecule type" value="Genomic_DNA"/>
</dbReference>
<dbReference type="EMBL" id="AAGQKS010000020">
    <property type="protein sequence ID" value="EBQ8901929.1"/>
    <property type="molecule type" value="Genomic_DNA"/>
</dbReference>
<dbReference type="EMBL" id="AAGQWK010000019">
    <property type="protein sequence ID" value="EBR0143534.1"/>
    <property type="molecule type" value="Genomic_DNA"/>
</dbReference>
<evidence type="ECO:0000313" key="8">
    <source>
        <dbReference type="EMBL" id="EDC9468143.1"/>
    </source>
</evidence>
<sequence>MSRPRKIYDNSELVQIMKGYSYLNQLTNEGQKIISDAIDSVLSSSRNKVSKKVIFKMVCKIESLSTSEVESFLNFEKQFKGEKKLAKSSIYNYRNIAHRAAVELLEAYNHGVMIKYTLNGDARNLTSDETNKLKQMLHDGTSLMRIKAYINSL</sequence>
<evidence type="ECO:0000313" key="26">
    <source>
        <dbReference type="Proteomes" id="UP000245147"/>
    </source>
</evidence>
<evidence type="ECO:0000313" key="5">
    <source>
        <dbReference type="EMBL" id="ECA7463512.1"/>
    </source>
</evidence>
<evidence type="ECO:0000313" key="18">
    <source>
        <dbReference type="EMBL" id="HAB5023270.1"/>
    </source>
</evidence>
<dbReference type="EMBL" id="QDOG01000015">
    <property type="protein sequence ID" value="PVL89302.1"/>
    <property type="molecule type" value="Genomic_DNA"/>
</dbReference>
<proteinExistence type="predicted"/>
<evidence type="ECO:0000313" key="15">
    <source>
        <dbReference type="EMBL" id="HAB2060592.1"/>
    </source>
</evidence>
<dbReference type="Proteomes" id="UP000245147">
    <property type="component" value="Unassembled WGS sequence"/>
</dbReference>
<evidence type="ECO:0000313" key="24">
    <source>
        <dbReference type="EMBL" id="HAF7549298.1"/>
    </source>
</evidence>
<dbReference type="EMBL" id="DAAFXG010000016">
    <property type="protein sequence ID" value="HAB1884761.1"/>
    <property type="molecule type" value="Genomic_DNA"/>
</dbReference>
<dbReference type="Proteomes" id="UP000839928">
    <property type="component" value="Unassembled WGS sequence"/>
</dbReference>
<dbReference type="EMBL" id="DAAGXT010000017">
    <property type="protein sequence ID" value="HAB5023270.1"/>
    <property type="molecule type" value="Genomic_DNA"/>
</dbReference>
<dbReference type="AlphaFoldDB" id="A0A2T9HX43"/>
<evidence type="ECO:0000313" key="1">
    <source>
        <dbReference type="EMBL" id="EBQ8901929.1"/>
    </source>
</evidence>
<evidence type="ECO:0000313" key="12">
    <source>
        <dbReference type="EMBL" id="HAB1572457.1"/>
    </source>
</evidence>
<dbReference type="EMBL" id="AAMEQR010000012">
    <property type="protein sequence ID" value="EDG5798400.1"/>
    <property type="molecule type" value="Genomic_DNA"/>
</dbReference>
<reference evidence="9" key="4">
    <citation type="submission" date="2018-07" db="EMBL/GenBank/DDBJ databases">
        <authorList>
            <consortium name="PulseNet: The National Subtyping Network for Foodborne Disease Surveillance"/>
            <person name="Tarr C.L."/>
            <person name="Trees E."/>
            <person name="Katz L.S."/>
            <person name="Carleton-Romer H.A."/>
            <person name="Stroika S."/>
            <person name="Kucerova Z."/>
            <person name="Roache K.F."/>
            <person name="Sabol A.L."/>
            <person name="Besser J."/>
            <person name="Gerner-Smidt P."/>
        </authorList>
    </citation>
    <scope>NUCLEOTIDE SEQUENCE</scope>
    <source>
        <strain evidence="9">PNUSAS011364</strain>
        <strain evidence="11">PNUSAS013764</strain>
    </source>
</reference>
<reference evidence="12" key="7">
    <citation type="submission" date="2019-10" db="EMBL/GenBank/DDBJ databases">
        <authorList>
            <consortium name="NCBI Pathogen Detection Project"/>
        </authorList>
    </citation>
    <scope>NUCLEOTIDE SEQUENCE</scope>
    <source>
        <strain evidence="24">10-0327</strain>
        <strain evidence="23">13-0431</strain>
        <strain evidence="12">Salmonella enterica</strain>
    </source>
</reference>
<dbReference type="EMBL" id="AAHVIS010000020">
    <property type="protein sequence ID" value="ECA7463512.1"/>
    <property type="molecule type" value="Genomic_DNA"/>
</dbReference>
<dbReference type="EMBL" id="DAAHHO010000015">
    <property type="protein sequence ID" value="HAB6238664.1"/>
    <property type="molecule type" value="Genomic_DNA"/>
</dbReference>
<comment type="caution">
    <text evidence="25">The sequence shown here is derived from an EMBL/GenBank/DDBJ whole genome shotgun (WGS) entry which is preliminary data.</text>
</comment>
<dbReference type="EMBL" id="DAAWDN010000196">
    <property type="protein sequence ID" value="HAF7549298.1"/>
    <property type="molecule type" value="Genomic_DNA"/>
</dbReference>
<reference evidence="5" key="6">
    <citation type="submission" date="2019-01" db="EMBL/GenBank/DDBJ databases">
        <authorList>
            <consortium name="GenomeTrakr network: Whole genome sequencing for foodborne pathogen traceback"/>
        </authorList>
    </citation>
    <scope>NUCLEOTIDE SEQUENCE</scope>
    <source>
        <strain evidence="8">ADRDL-16-8871</strain>
        <strain evidence="5">FSIS21923161</strain>
    </source>
</reference>
<evidence type="ECO:0000313" key="10">
    <source>
        <dbReference type="EMBL" id="EDH6341847.1"/>
    </source>
</evidence>
<accession>A0A2T9HX43</accession>
<reference evidence="12" key="1">
    <citation type="journal article" date="2018" name="Genome Biol.">
        <title>SKESA: strategic k-mer extension for scrupulous assemblies.</title>
        <authorList>
            <person name="Souvorov A."/>
            <person name="Agarwala R."/>
            <person name="Lipman D.J."/>
        </authorList>
    </citation>
    <scope>NUCLEOTIDE SEQUENCE</scope>
    <source>
        <strain evidence="24">10-0327</strain>
        <strain evidence="23">13-0431</strain>
        <strain evidence="12">Salmonella enterica</strain>
    </source>
</reference>
<dbReference type="EMBL" id="AAHMZR010000023">
    <property type="protein sequence ID" value="EBY0576696.1"/>
    <property type="molecule type" value="Genomic_DNA"/>
</dbReference>
<dbReference type="EMBL" id="DAAFYT010000056">
    <property type="protein sequence ID" value="HAB2060592.1"/>
    <property type="molecule type" value="Genomic_DNA"/>
</dbReference>
<reference evidence="4" key="5">
    <citation type="submission" date="2018-07" db="EMBL/GenBank/DDBJ databases">
        <authorList>
            <person name="Ashton P.M."/>
            <person name="Dallman T."/>
            <person name="Nair S."/>
            <person name="De Pinna E."/>
            <person name="Peters T."/>
            <person name="Grant K."/>
        </authorList>
    </citation>
    <scope>NUCLEOTIDE SEQUENCE</scope>
    <source>
        <strain evidence="4">152447</strain>
        <strain evidence="1">208936</strain>
        <strain evidence="3">250819</strain>
        <strain evidence="10">369915</strain>
        <strain evidence="2">428140</strain>
    </source>
</reference>
<evidence type="ECO:0000313" key="17">
    <source>
        <dbReference type="EMBL" id="HAB2426477.1"/>
    </source>
</evidence>
<evidence type="ECO:0000313" key="20">
    <source>
        <dbReference type="EMBL" id="HAB5941857.1"/>
    </source>
</evidence>
<evidence type="ECO:0000313" key="19">
    <source>
        <dbReference type="EMBL" id="HAB5771420.1"/>
    </source>
</evidence>
<dbReference type="EMBL" id="DAAFWP010000016">
    <property type="protein sequence ID" value="HAB1804674.1"/>
    <property type="molecule type" value="Genomic_DNA"/>
</dbReference>
<name>A0A2T9HX43_SALET</name>
<reference evidence="25 26" key="2">
    <citation type="submission" date="2018-04" db="EMBL/GenBank/DDBJ databases">
        <title>Serotype diversity and antimicrobial resistance among Salmonella enterica isolated from patients at an equine referral hospital.</title>
        <authorList>
            <person name="Leon I.M."/>
            <person name="Lawhon S.D."/>
            <person name="Norman K.N."/>
            <person name="Threadgill D.S."/>
            <person name="Ohta N."/>
            <person name="Vinasco J."/>
            <person name="Scott H.M."/>
        </authorList>
    </citation>
    <scope>NUCLEOTIDE SEQUENCE [LARGE SCALE GENOMIC DNA]</scope>
    <source>
        <strain evidence="25 26">167</strain>
    </source>
</reference>
<dbReference type="EMBL" id="DAAHEN010000017">
    <property type="protein sequence ID" value="HAB5771420.1"/>
    <property type="molecule type" value="Genomic_DNA"/>
</dbReference>
<evidence type="ECO:0000313" key="21">
    <source>
        <dbReference type="EMBL" id="HAB6238664.1"/>
    </source>
</evidence>
<protein>
    <submittedName>
        <fullName evidence="25">Uncharacterized protein</fullName>
    </submittedName>
</protein>
<dbReference type="EMBL" id="AAHDEP010000067">
    <property type="protein sequence ID" value="EBU7987906.1"/>
    <property type="molecule type" value="Genomic_DNA"/>
</dbReference>
<evidence type="ECO:0000313" key="23">
    <source>
        <dbReference type="EMBL" id="HAE6730428.1"/>
    </source>
</evidence>